<comment type="caution">
    <text evidence="2">The sequence shown here is derived from an EMBL/GenBank/DDBJ whole genome shotgun (WGS) entry which is preliminary data.</text>
</comment>
<dbReference type="GeneID" id="83614151"/>
<evidence type="ECO:0000313" key="3">
    <source>
        <dbReference type="Proteomes" id="UP001224739"/>
    </source>
</evidence>
<feature type="transmembrane region" description="Helical" evidence="1">
    <location>
        <begin position="5"/>
        <end position="22"/>
    </location>
</feature>
<organism evidence="2 3">
    <name type="scientific">Proteus faecis</name>
    <dbReference type="NCBI Taxonomy" id="2050967"/>
    <lineage>
        <taxon>Bacteria</taxon>
        <taxon>Pseudomonadati</taxon>
        <taxon>Pseudomonadota</taxon>
        <taxon>Gammaproteobacteria</taxon>
        <taxon>Enterobacterales</taxon>
        <taxon>Morganellaceae</taxon>
        <taxon>Proteus</taxon>
    </lineage>
</organism>
<dbReference type="RefSeq" id="WP_073519483.1">
    <property type="nucleotide sequence ID" value="NZ_JASVWJ010000020.1"/>
</dbReference>
<dbReference type="Proteomes" id="UP001224739">
    <property type="component" value="Unassembled WGS sequence"/>
</dbReference>
<feature type="transmembrane region" description="Helical" evidence="1">
    <location>
        <begin position="127"/>
        <end position="146"/>
    </location>
</feature>
<feature type="transmembrane region" description="Helical" evidence="1">
    <location>
        <begin position="85"/>
        <end position="103"/>
    </location>
</feature>
<accession>A0AAW7CZG6</accession>
<reference evidence="2" key="1">
    <citation type="submission" date="2023-06" db="EMBL/GenBank/DDBJ databases">
        <title>Acute promotion of culturable opportunistic pathogens and persistent increase of antibiotic resistance following antibiotic exposure in mouse gut microbiota.</title>
        <authorList>
            <person name="Li L."/>
            <person name="Wang B."/>
            <person name="Sun Y."/>
            <person name="Wang M."/>
            <person name="Xu H."/>
        </authorList>
    </citation>
    <scope>NUCLEOTIDE SEQUENCE</scope>
    <source>
        <strain evidence="2">EPA10_1</strain>
    </source>
</reference>
<keyword evidence="1" id="KW-0472">Membrane</keyword>
<feature type="transmembrane region" description="Helical" evidence="1">
    <location>
        <begin position="54"/>
        <end position="73"/>
    </location>
</feature>
<sequence length="147" mass="17426">MNIEMIISVLSMVSFFLSFFFYERKKKVPLTSNKAMNDFFSGVFFLRENNINLIVGRCSIFLGIPASYFIVFVKNRYGIEYLPSIISLWIVAVYFFIYSSVLGDREVINRDFFYELFVSNGEKGFRIYLWCVRLIFISSIMFAFIFR</sequence>
<keyword evidence="1" id="KW-1133">Transmembrane helix</keyword>
<evidence type="ECO:0000256" key="1">
    <source>
        <dbReference type="SAM" id="Phobius"/>
    </source>
</evidence>
<dbReference type="AlphaFoldDB" id="A0AAW7CZG6"/>
<evidence type="ECO:0000313" key="2">
    <source>
        <dbReference type="EMBL" id="MDL5356450.1"/>
    </source>
</evidence>
<protein>
    <submittedName>
        <fullName evidence="2">Uncharacterized protein</fullName>
    </submittedName>
</protein>
<keyword evidence="1" id="KW-0812">Transmembrane</keyword>
<dbReference type="EMBL" id="JASVWL010000020">
    <property type="protein sequence ID" value="MDL5356450.1"/>
    <property type="molecule type" value="Genomic_DNA"/>
</dbReference>
<gene>
    <name evidence="2" type="ORF">QSH02_16620</name>
</gene>
<name>A0AAW7CZG6_9GAMM</name>
<proteinExistence type="predicted"/>